<dbReference type="Proteomes" id="UP001342314">
    <property type="component" value="Unassembled WGS sequence"/>
</dbReference>
<name>A0AAV5GWU8_9BASI</name>
<reference evidence="2 3" key="1">
    <citation type="submission" date="2021-12" db="EMBL/GenBank/DDBJ databases">
        <title>High titer production of polyol ester of fatty acids by Rhodotorula paludigena BS15 towards product separation-free biomass refinery.</title>
        <authorList>
            <person name="Mano J."/>
            <person name="Ono H."/>
            <person name="Tanaka T."/>
            <person name="Naito K."/>
            <person name="Sushida H."/>
            <person name="Ike M."/>
            <person name="Tokuyasu K."/>
            <person name="Kitaoka M."/>
        </authorList>
    </citation>
    <scope>NUCLEOTIDE SEQUENCE [LARGE SCALE GENOMIC DNA]</scope>
    <source>
        <strain evidence="2 3">BS15</strain>
    </source>
</reference>
<dbReference type="AlphaFoldDB" id="A0AAV5GWU8"/>
<proteinExistence type="predicted"/>
<evidence type="ECO:0000313" key="3">
    <source>
        <dbReference type="Proteomes" id="UP001342314"/>
    </source>
</evidence>
<keyword evidence="3" id="KW-1185">Reference proteome</keyword>
<keyword evidence="1" id="KW-0175">Coiled coil</keyword>
<organism evidence="2 3">
    <name type="scientific">Rhodotorula paludigena</name>
    <dbReference type="NCBI Taxonomy" id="86838"/>
    <lineage>
        <taxon>Eukaryota</taxon>
        <taxon>Fungi</taxon>
        <taxon>Dikarya</taxon>
        <taxon>Basidiomycota</taxon>
        <taxon>Pucciniomycotina</taxon>
        <taxon>Microbotryomycetes</taxon>
        <taxon>Sporidiobolales</taxon>
        <taxon>Sporidiobolaceae</taxon>
        <taxon>Rhodotorula</taxon>
    </lineage>
</organism>
<accession>A0AAV5GWU8</accession>
<sequence length="123" mass="14713">MTDDEGHFYNSCYKIADRGLVEQAKAFIAMLHEQEKLEYEKKDLYPWRVRYQAFKENQKNAQAVNEVFRLRNRQAELEEAEAMFQQVEDGEPVAVPEKSLARRTHPLLSRYGFRQRLRYFGSY</sequence>
<dbReference type="EMBL" id="BQKY01000018">
    <property type="protein sequence ID" value="GJN94768.1"/>
    <property type="molecule type" value="Genomic_DNA"/>
</dbReference>
<comment type="caution">
    <text evidence="2">The sequence shown here is derived from an EMBL/GenBank/DDBJ whole genome shotgun (WGS) entry which is preliminary data.</text>
</comment>
<protein>
    <submittedName>
        <fullName evidence="2">Uncharacterized protein</fullName>
    </submittedName>
</protein>
<feature type="coiled-coil region" evidence="1">
    <location>
        <begin position="60"/>
        <end position="90"/>
    </location>
</feature>
<evidence type="ECO:0000256" key="1">
    <source>
        <dbReference type="SAM" id="Coils"/>
    </source>
</evidence>
<evidence type="ECO:0000313" key="2">
    <source>
        <dbReference type="EMBL" id="GJN94768.1"/>
    </source>
</evidence>
<gene>
    <name evidence="2" type="ORF">Rhopal_007860-T1</name>
</gene>